<keyword evidence="2" id="KW-1185">Reference proteome</keyword>
<proteinExistence type="predicted"/>
<name>A0ABT3X308_9BACL</name>
<protein>
    <submittedName>
        <fullName evidence="1">Uncharacterized protein</fullName>
    </submittedName>
</protein>
<organism evidence="1 2">
    <name type="scientific">Tumebacillus lacus</name>
    <dbReference type="NCBI Taxonomy" id="2995335"/>
    <lineage>
        <taxon>Bacteria</taxon>
        <taxon>Bacillati</taxon>
        <taxon>Bacillota</taxon>
        <taxon>Bacilli</taxon>
        <taxon>Bacillales</taxon>
        <taxon>Alicyclobacillaceae</taxon>
        <taxon>Tumebacillus</taxon>
    </lineage>
</organism>
<gene>
    <name evidence="1" type="ORF">OS242_15155</name>
</gene>
<dbReference type="EMBL" id="JAPMLT010000010">
    <property type="protein sequence ID" value="MCX7571289.1"/>
    <property type="molecule type" value="Genomic_DNA"/>
</dbReference>
<evidence type="ECO:0000313" key="2">
    <source>
        <dbReference type="Proteomes" id="UP001208017"/>
    </source>
</evidence>
<evidence type="ECO:0000313" key="1">
    <source>
        <dbReference type="EMBL" id="MCX7571289.1"/>
    </source>
</evidence>
<sequence length="44" mass="4783">MLWNGCVSYSRYDEGGTEAVTTSEMGSLVAEEVLKIAAKSQDKQ</sequence>
<reference evidence="1 2" key="1">
    <citation type="submission" date="2022-11" db="EMBL/GenBank/DDBJ databases">
        <title>Study of microbial diversity in lake waters.</title>
        <authorList>
            <person name="Zhang J."/>
        </authorList>
    </citation>
    <scope>NUCLEOTIDE SEQUENCE [LARGE SCALE GENOMIC DNA]</scope>
    <source>
        <strain evidence="1 2">DT12</strain>
    </source>
</reference>
<dbReference type="RefSeq" id="WP_267152538.1">
    <property type="nucleotide sequence ID" value="NZ_JAPMLT010000010.1"/>
</dbReference>
<dbReference type="Proteomes" id="UP001208017">
    <property type="component" value="Unassembled WGS sequence"/>
</dbReference>
<comment type="caution">
    <text evidence="1">The sequence shown here is derived from an EMBL/GenBank/DDBJ whole genome shotgun (WGS) entry which is preliminary data.</text>
</comment>
<accession>A0ABT3X308</accession>